<dbReference type="EMBL" id="BKCJ010002464">
    <property type="protein sequence ID" value="GEU48737.1"/>
    <property type="molecule type" value="Genomic_DNA"/>
</dbReference>
<comment type="caution">
    <text evidence="1">The sequence shown here is derived from an EMBL/GenBank/DDBJ whole genome shotgun (WGS) entry which is preliminary data.</text>
</comment>
<sequence length="236" mass="26343">MQQLMQNPEDISNATMVIDMTLGLMAKAFKLNNITPTNNNQRSSSNPLNMQIAQPSMNMDQEKQMLMVEYNVGNQFRPNVRQIAGNQNRYNAVQNVGNQLGHNGVLNSNIQKNENKSRNGNIAQKEEAWIQLNLEEFKFMATAGAYDKMGEVNANCTLKDNLQQPSTPGTQTYNAPVYNSDGSAEVHYYDNLWKLEGALNSLQPMGEVRIAKVDLRCVLGCDIDLDVCSCGEDSEQ</sequence>
<evidence type="ECO:0000313" key="1">
    <source>
        <dbReference type="EMBL" id="GEU48737.1"/>
    </source>
</evidence>
<dbReference type="AlphaFoldDB" id="A0A6L2KJ09"/>
<reference evidence="1" key="1">
    <citation type="journal article" date="2019" name="Sci. Rep.">
        <title>Draft genome of Tanacetum cinerariifolium, the natural source of mosquito coil.</title>
        <authorList>
            <person name="Yamashiro T."/>
            <person name="Shiraishi A."/>
            <person name="Satake H."/>
            <person name="Nakayama K."/>
        </authorList>
    </citation>
    <scope>NUCLEOTIDE SEQUENCE</scope>
</reference>
<accession>A0A6L2KJ09</accession>
<organism evidence="1">
    <name type="scientific">Tanacetum cinerariifolium</name>
    <name type="common">Dalmatian daisy</name>
    <name type="synonym">Chrysanthemum cinerariifolium</name>
    <dbReference type="NCBI Taxonomy" id="118510"/>
    <lineage>
        <taxon>Eukaryota</taxon>
        <taxon>Viridiplantae</taxon>
        <taxon>Streptophyta</taxon>
        <taxon>Embryophyta</taxon>
        <taxon>Tracheophyta</taxon>
        <taxon>Spermatophyta</taxon>
        <taxon>Magnoliopsida</taxon>
        <taxon>eudicotyledons</taxon>
        <taxon>Gunneridae</taxon>
        <taxon>Pentapetalae</taxon>
        <taxon>asterids</taxon>
        <taxon>campanulids</taxon>
        <taxon>Asterales</taxon>
        <taxon>Asteraceae</taxon>
        <taxon>Asteroideae</taxon>
        <taxon>Anthemideae</taxon>
        <taxon>Anthemidinae</taxon>
        <taxon>Tanacetum</taxon>
    </lineage>
</organism>
<protein>
    <submittedName>
        <fullName evidence="1">Uncharacterized protein</fullName>
    </submittedName>
</protein>
<gene>
    <name evidence="1" type="ORF">Tci_020715</name>
</gene>
<name>A0A6L2KJ09_TANCI</name>
<proteinExistence type="predicted"/>